<feature type="transmembrane region" description="Helical" evidence="6">
    <location>
        <begin position="115"/>
        <end position="135"/>
    </location>
</feature>
<evidence type="ECO:0000256" key="6">
    <source>
        <dbReference type="RuleBase" id="RU004379"/>
    </source>
</evidence>
<dbReference type="PANTHER" id="PTHR23291:SF50">
    <property type="entry name" value="PROTEIN LIFEGUARD 4"/>
    <property type="match status" value="1"/>
</dbReference>
<organism evidence="7">
    <name type="scientific">Oscillatoriales cyanobacterium SpSt-418</name>
    <dbReference type="NCBI Taxonomy" id="2282169"/>
    <lineage>
        <taxon>Bacteria</taxon>
        <taxon>Bacillati</taxon>
        <taxon>Cyanobacteriota</taxon>
        <taxon>Cyanophyceae</taxon>
        <taxon>Oscillatoriophycideae</taxon>
        <taxon>Oscillatoriales</taxon>
    </lineage>
</organism>
<dbReference type="EMBL" id="DSRU01000293">
    <property type="protein sequence ID" value="HFN00101.1"/>
    <property type="molecule type" value="Genomic_DNA"/>
</dbReference>
<name>A0A7C3PKA1_9CYAN</name>
<dbReference type="GO" id="GO:0005886">
    <property type="term" value="C:plasma membrane"/>
    <property type="evidence" value="ECO:0007669"/>
    <property type="project" value="TreeGrafter"/>
</dbReference>
<comment type="subcellular location">
    <subcellularLocation>
        <location evidence="1">Membrane</location>
        <topology evidence="1">Multi-pass membrane protein</topology>
    </subcellularLocation>
</comment>
<dbReference type="AlphaFoldDB" id="A0A7C3PKA1"/>
<keyword evidence="5 6" id="KW-0472">Membrane</keyword>
<accession>A0A7C3PKA1</accession>
<feature type="transmembrane region" description="Helical" evidence="6">
    <location>
        <begin position="200"/>
        <end position="219"/>
    </location>
</feature>
<comment type="similarity">
    <text evidence="2 6">Belongs to the BI1 family.</text>
</comment>
<evidence type="ECO:0000256" key="2">
    <source>
        <dbReference type="ARBA" id="ARBA00010350"/>
    </source>
</evidence>
<feature type="transmembrane region" description="Helical" evidence="6">
    <location>
        <begin position="88"/>
        <end position="109"/>
    </location>
</feature>
<protein>
    <submittedName>
        <fullName evidence="7">Permease</fullName>
    </submittedName>
</protein>
<evidence type="ECO:0000313" key="7">
    <source>
        <dbReference type="EMBL" id="HFN00101.1"/>
    </source>
</evidence>
<dbReference type="Pfam" id="PF01027">
    <property type="entry name" value="Bax1-I"/>
    <property type="match status" value="1"/>
</dbReference>
<evidence type="ECO:0000256" key="4">
    <source>
        <dbReference type="ARBA" id="ARBA00022989"/>
    </source>
</evidence>
<feature type="transmembrane region" description="Helical" evidence="6">
    <location>
        <begin position="142"/>
        <end position="164"/>
    </location>
</feature>
<evidence type="ECO:0000256" key="5">
    <source>
        <dbReference type="ARBA" id="ARBA00023136"/>
    </source>
</evidence>
<keyword evidence="3 6" id="KW-0812">Transmembrane</keyword>
<evidence type="ECO:0000256" key="1">
    <source>
        <dbReference type="ARBA" id="ARBA00004141"/>
    </source>
</evidence>
<feature type="transmembrane region" description="Helical" evidence="6">
    <location>
        <begin position="170"/>
        <end position="188"/>
    </location>
</feature>
<feature type="transmembrane region" description="Helical" evidence="6">
    <location>
        <begin position="56"/>
        <end position="76"/>
    </location>
</feature>
<sequence length="228" mass="24418">MVTVAQARPTERAQFIRNTYLHLAGAIGAFVVVEFILFQTGVAGALADLLLGSGRFVWLGVLAAFSLIGWMARSFAAQASVQTQYLGLGLEVVAQAIIFAPLLYIAAVFSDPSVIPTAGILTLLLFAALTAIAFVTKKDFSFLGGILMIGGFVALGVIICSAIFGFQLGLFFSAIMVLFAAGAILYDTSKVMHYYQPGQHVAASLELFASVALLFWYILQIVMSMSRR</sequence>
<proteinExistence type="inferred from homology"/>
<reference evidence="7" key="1">
    <citation type="journal article" date="2020" name="mSystems">
        <title>Genome- and Community-Level Interaction Insights into Carbon Utilization and Element Cycling Functions of Hydrothermarchaeota in Hydrothermal Sediment.</title>
        <authorList>
            <person name="Zhou Z."/>
            <person name="Liu Y."/>
            <person name="Xu W."/>
            <person name="Pan J."/>
            <person name="Luo Z.H."/>
            <person name="Li M."/>
        </authorList>
    </citation>
    <scope>NUCLEOTIDE SEQUENCE [LARGE SCALE GENOMIC DNA]</scope>
    <source>
        <strain evidence="7">SpSt-418</strain>
    </source>
</reference>
<dbReference type="PANTHER" id="PTHR23291">
    <property type="entry name" value="BAX INHIBITOR-RELATED"/>
    <property type="match status" value="1"/>
</dbReference>
<gene>
    <name evidence="7" type="ORF">ENR64_20550</name>
</gene>
<dbReference type="InterPro" id="IPR006214">
    <property type="entry name" value="Bax_inhibitor_1-related"/>
</dbReference>
<comment type="caution">
    <text evidence="7">The sequence shown here is derived from an EMBL/GenBank/DDBJ whole genome shotgun (WGS) entry which is preliminary data.</text>
</comment>
<evidence type="ECO:0000256" key="3">
    <source>
        <dbReference type="ARBA" id="ARBA00022692"/>
    </source>
</evidence>
<feature type="transmembrane region" description="Helical" evidence="6">
    <location>
        <begin position="20"/>
        <end position="44"/>
    </location>
</feature>
<keyword evidence="4 6" id="KW-1133">Transmembrane helix</keyword>